<evidence type="ECO:0000256" key="2">
    <source>
        <dbReference type="SAM" id="Phobius"/>
    </source>
</evidence>
<keyword evidence="2" id="KW-0472">Membrane</keyword>
<organism evidence="3 4">
    <name type="scientific">Corynebacterium urogenitale</name>
    <dbReference type="NCBI Taxonomy" id="2487892"/>
    <lineage>
        <taxon>Bacteria</taxon>
        <taxon>Bacillati</taxon>
        <taxon>Actinomycetota</taxon>
        <taxon>Actinomycetes</taxon>
        <taxon>Mycobacteriales</taxon>
        <taxon>Corynebacteriaceae</taxon>
        <taxon>Corynebacterium</taxon>
    </lineage>
</organism>
<feature type="transmembrane region" description="Helical" evidence="2">
    <location>
        <begin position="275"/>
        <end position="293"/>
    </location>
</feature>
<feature type="transmembrane region" description="Helical" evidence="2">
    <location>
        <begin position="202"/>
        <end position="220"/>
    </location>
</feature>
<evidence type="ECO:0000256" key="1">
    <source>
        <dbReference type="SAM" id="MobiDB-lite"/>
    </source>
</evidence>
<gene>
    <name evidence="3" type="ORF">CUROG_00755</name>
</gene>
<keyword evidence="2" id="KW-1133">Transmembrane helix</keyword>
<dbReference type="OrthoDB" id="9785431at2"/>
<proteinExistence type="predicted"/>
<dbReference type="PANTHER" id="PTHR36844">
    <property type="entry name" value="PROTEASE PRSW"/>
    <property type="match status" value="1"/>
</dbReference>
<feature type="transmembrane region" description="Helical" evidence="2">
    <location>
        <begin position="170"/>
        <end position="190"/>
    </location>
</feature>
<dbReference type="PANTHER" id="PTHR36844:SF1">
    <property type="entry name" value="PROTEASE PRSW"/>
    <property type="match status" value="1"/>
</dbReference>
<feature type="transmembrane region" description="Helical" evidence="2">
    <location>
        <begin position="131"/>
        <end position="150"/>
    </location>
</feature>
<evidence type="ECO:0000313" key="3">
    <source>
        <dbReference type="EMBL" id="QFQ01555.1"/>
    </source>
</evidence>
<dbReference type="RefSeq" id="WP_151902044.1">
    <property type="nucleotide sequence ID" value="NZ_CP045032.1"/>
</dbReference>
<dbReference type="GO" id="GO:0008233">
    <property type="term" value="F:peptidase activity"/>
    <property type="evidence" value="ECO:0007669"/>
    <property type="project" value="InterPro"/>
</dbReference>
<name>A0A5J6Z792_9CORY</name>
<feature type="region of interest" description="Disordered" evidence="1">
    <location>
        <begin position="1"/>
        <end position="34"/>
    </location>
</feature>
<dbReference type="KEGG" id="cuo:CUROG_00755"/>
<dbReference type="Pfam" id="PF13367">
    <property type="entry name" value="PrsW-protease"/>
    <property type="match status" value="1"/>
</dbReference>
<sequence length="353" mass="38808">MSHRDFHHEHQPEVPAPAGVGTPPFPQAVTPKSQKGRWAVIHTPRAFHTSFPEGARPQLKLFKDLWFWVFMIITVPSFLLCLVMMRLSSPINGLVGEGIVTAVLLALVQIAVVVGLFRLIPIFKGTPKRLIFLALAWGGFSAVALAGGVLSPPWLSVAEKMGWFSHSMSIGAAVPEELVKALGVMLLLWIGRAWWNRPWHGLVAGMLVGLGFDAYENALYSVTMGITHPASDLQGAVEVFSLRLVAGPLLHVMFTGIFGWALGRLMYEGGNFTRAQRWGSILLWGVVAISGHYMWNILPSGEDEFVVNVVSKIIVYIVLVGLLVWLNIAQSRRVLPLQRAGLEPAVTMSQRVK</sequence>
<feature type="transmembrane region" description="Helical" evidence="2">
    <location>
        <begin position="65"/>
        <end position="87"/>
    </location>
</feature>
<protein>
    <recommendedName>
        <fullName evidence="5">PrsW family intramembrane metalloprotease</fullName>
    </recommendedName>
</protein>
<evidence type="ECO:0000313" key="4">
    <source>
        <dbReference type="Proteomes" id="UP000326711"/>
    </source>
</evidence>
<evidence type="ECO:0008006" key="5">
    <source>
        <dbReference type="Google" id="ProtNLM"/>
    </source>
</evidence>
<dbReference type="AlphaFoldDB" id="A0A5J6Z792"/>
<keyword evidence="2" id="KW-0812">Transmembrane</keyword>
<feature type="transmembrane region" description="Helical" evidence="2">
    <location>
        <begin position="305"/>
        <end position="329"/>
    </location>
</feature>
<dbReference type="Proteomes" id="UP000326711">
    <property type="component" value="Chromosome"/>
</dbReference>
<feature type="transmembrane region" description="Helical" evidence="2">
    <location>
        <begin position="240"/>
        <end position="263"/>
    </location>
</feature>
<feature type="transmembrane region" description="Helical" evidence="2">
    <location>
        <begin position="99"/>
        <end position="119"/>
    </location>
</feature>
<keyword evidence="4" id="KW-1185">Reference proteome</keyword>
<dbReference type="InterPro" id="IPR026898">
    <property type="entry name" value="PrsW"/>
</dbReference>
<feature type="compositionally biased region" description="Basic and acidic residues" evidence="1">
    <location>
        <begin position="1"/>
        <end position="12"/>
    </location>
</feature>
<dbReference type="EMBL" id="CP045032">
    <property type="protein sequence ID" value="QFQ01555.1"/>
    <property type="molecule type" value="Genomic_DNA"/>
</dbReference>
<reference evidence="4" key="1">
    <citation type="submission" date="2019-10" db="EMBL/GenBank/DDBJ databases">
        <title>Complete genome sequence of Corynebacterium urogenitalis DSM 108747, isolated from the genital tract of a cow.</title>
        <authorList>
            <person name="Ruckert C."/>
            <person name="Ballas P."/>
            <person name="Wagener K."/>
            <person name="Drillich M."/>
            <person name="Kaempfer P."/>
            <person name="Busse H.-J."/>
            <person name="Ehling-Schulz M."/>
        </authorList>
    </citation>
    <scope>NUCLEOTIDE SEQUENCE [LARGE SCALE GENOMIC DNA]</scope>
    <source>
        <strain evidence="4">LMM 1652</strain>
    </source>
</reference>
<accession>A0A5J6Z792</accession>